<dbReference type="STRING" id="1230338.MOMA_01870"/>
<evidence type="ECO:0000256" key="2">
    <source>
        <dbReference type="ARBA" id="ARBA00022475"/>
    </source>
</evidence>
<comment type="caution">
    <text evidence="8">The sequence shown here is derived from an EMBL/GenBank/DDBJ whole genome shotgun (WGS) entry which is preliminary data.</text>
</comment>
<evidence type="ECO:0000256" key="4">
    <source>
        <dbReference type="ARBA" id="ARBA00022989"/>
    </source>
</evidence>
<feature type="domain" description="EamA" evidence="7">
    <location>
        <begin position="142"/>
        <end position="278"/>
    </location>
</feature>
<dbReference type="InterPro" id="IPR037185">
    <property type="entry name" value="EmrE-like"/>
</dbReference>
<keyword evidence="5 6" id="KW-0472">Membrane</keyword>
<evidence type="ECO:0000313" key="8">
    <source>
        <dbReference type="EMBL" id="ELA09115.1"/>
    </source>
</evidence>
<keyword evidence="2" id="KW-1003">Cell membrane</keyword>
<protein>
    <recommendedName>
        <fullName evidence="7">EamA domain-containing protein</fullName>
    </recommendedName>
</protein>
<feature type="transmembrane region" description="Helical" evidence="6">
    <location>
        <begin position="61"/>
        <end position="79"/>
    </location>
</feature>
<evidence type="ECO:0000256" key="6">
    <source>
        <dbReference type="SAM" id="Phobius"/>
    </source>
</evidence>
<keyword evidence="9" id="KW-1185">Reference proteome</keyword>
<dbReference type="EMBL" id="ANIN01000001">
    <property type="protein sequence ID" value="ELA09115.1"/>
    <property type="molecule type" value="Genomic_DNA"/>
</dbReference>
<feature type="transmembrane region" description="Helical" evidence="6">
    <location>
        <begin position="31"/>
        <end position="49"/>
    </location>
</feature>
<organism evidence="8 9">
    <name type="scientific">Moraxella macacae 0408225</name>
    <dbReference type="NCBI Taxonomy" id="1230338"/>
    <lineage>
        <taxon>Bacteria</taxon>
        <taxon>Pseudomonadati</taxon>
        <taxon>Pseudomonadota</taxon>
        <taxon>Gammaproteobacteria</taxon>
        <taxon>Moraxellales</taxon>
        <taxon>Moraxellaceae</taxon>
        <taxon>Moraxella</taxon>
    </lineage>
</organism>
<feature type="transmembrane region" description="Helical" evidence="6">
    <location>
        <begin position="172"/>
        <end position="193"/>
    </location>
</feature>
<dbReference type="RefSeq" id="WP_009766935.1">
    <property type="nucleotide sequence ID" value="NZ_ANIN01000001.1"/>
</dbReference>
<evidence type="ECO:0000256" key="1">
    <source>
        <dbReference type="ARBA" id="ARBA00004651"/>
    </source>
</evidence>
<dbReference type="PANTHER" id="PTHR32322">
    <property type="entry name" value="INNER MEMBRANE TRANSPORTER"/>
    <property type="match status" value="1"/>
</dbReference>
<dbReference type="PATRIC" id="fig|1230338.3.peg.413"/>
<dbReference type="eggNOG" id="COG0697">
    <property type="taxonomic scope" value="Bacteria"/>
</dbReference>
<name>L2F8A6_9GAMM</name>
<feature type="transmembrane region" description="Helical" evidence="6">
    <location>
        <begin position="238"/>
        <end position="257"/>
    </location>
</feature>
<dbReference type="Proteomes" id="UP000023795">
    <property type="component" value="Unassembled WGS sequence"/>
</dbReference>
<feature type="transmembrane region" description="Helical" evidence="6">
    <location>
        <begin position="85"/>
        <end position="107"/>
    </location>
</feature>
<accession>L2F8A6</accession>
<dbReference type="AlphaFoldDB" id="L2F8A6"/>
<feature type="transmembrane region" description="Helical" evidence="6">
    <location>
        <begin position="141"/>
        <end position="160"/>
    </location>
</feature>
<dbReference type="GO" id="GO:0005886">
    <property type="term" value="C:plasma membrane"/>
    <property type="evidence" value="ECO:0007669"/>
    <property type="project" value="UniProtKB-SubCell"/>
</dbReference>
<dbReference type="PANTHER" id="PTHR32322:SF18">
    <property type="entry name" value="S-ADENOSYLMETHIONINE_S-ADENOSYLHOMOCYSTEINE TRANSPORTER"/>
    <property type="match status" value="1"/>
</dbReference>
<evidence type="ECO:0000256" key="5">
    <source>
        <dbReference type="ARBA" id="ARBA00023136"/>
    </source>
</evidence>
<proteinExistence type="predicted"/>
<gene>
    <name evidence="8" type="ORF">MOMA_01870</name>
</gene>
<evidence type="ECO:0000259" key="7">
    <source>
        <dbReference type="Pfam" id="PF00892"/>
    </source>
</evidence>
<keyword evidence="4 6" id="KW-1133">Transmembrane helix</keyword>
<sequence length="290" mass="31769">MWYMILALLIWASSFTAGKYAYTAFDPVLTVQFRLLIAGCIALPVFVKHYRQIDKALSKKLWLLALLNFPIALMLQFVGLKYTSASSAVTIVGAEPLFVMLIGALFFGQKNHWYDWVLGGLAFFGIVLLVTGGSLDGTVSVFGSLLLILAGLAFVFSMFWGKDVMQQIDAKIYTAMILVLGALVCIPFSLVFTESWAVFLQPVNPLAFGAVLYLGVACSWLAYWLFNKGLQSTPTKMSAMLIVLEPVFGVLFAMLILGEKLQWLSAIGVVMVIGSTIGSAILHNKQTKPV</sequence>
<dbReference type="Gene3D" id="1.10.3730.20">
    <property type="match status" value="1"/>
</dbReference>
<evidence type="ECO:0000313" key="9">
    <source>
        <dbReference type="Proteomes" id="UP000023795"/>
    </source>
</evidence>
<feature type="domain" description="EamA" evidence="7">
    <location>
        <begin position="2"/>
        <end position="130"/>
    </location>
</feature>
<dbReference type="SUPFAM" id="SSF103481">
    <property type="entry name" value="Multidrug resistance efflux transporter EmrE"/>
    <property type="match status" value="2"/>
</dbReference>
<dbReference type="InterPro" id="IPR000620">
    <property type="entry name" value="EamA_dom"/>
</dbReference>
<evidence type="ECO:0000256" key="3">
    <source>
        <dbReference type="ARBA" id="ARBA00022692"/>
    </source>
</evidence>
<reference evidence="8 9" key="1">
    <citation type="journal article" date="2013" name="Genome Announc.">
        <title>Genome Sequence of Moraxella macacae 0408225, a Novel Bacterial Species Isolated from a Cynomolgus Macaque with Epistaxis.</title>
        <authorList>
            <person name="Ladner J.T."/>
            <person name="Whitehouse C.A."/>
            <person name="Koroleva G.I."/>
            <person name="Palacios G.F."/>
        </authorList>
    </citation>
    <scope>NUCLEOTIDE SEQUENCE [LARGE SCALE GENOMIC DNA]</scope>
    <source>
        <strain evidence="8 9">0408225</strain>
    </source>
</reference>
<dbReference type="Pfam" id="PF00892">
    <property type="entry name" value="EamA"/>
    <property type="match status" value="2"/>
</dbReference>
<feature type="transmembrane region" description="Helical" evidence="6">
    <location>
        <begin position="114"/>
        <end position="135"/>
    </location>
</feature>
<feature type="transmembrane region" description="Helical" evidence="6">
    <location>
        <begin position="263"/>
        <end position="282"/>
    </location>
</feature>
<dbReference type="OrthoDB" id="9804865at2"/>
<feature type="transmembrane region" description="Helical" evidence="6">
    <location>
        <begin position="205"/>
        <end position="226"/>
    </location>
</feature>
<dbReference type="InterPro" id="IPR050638">
    <property type="entry name" value="AA-Vitamin_Transporters"/>
</dbReference>
<keyword evidence="3 6" id="KW-0812">Transmembrane</keyword>
<comment type="subcellular location">
    <subcellularLocation>
        <location evidence="1">Cell membrane</location>
        <topology evidence="1">Multi-pass membrane protein</topology>
    </subcellularLocation>
</comment>